<dbReference type="SUPFAM" id="SSF52317">
    <property type="entry name" value="Class I glutamine amidotransferase-like"/>
    <property type="match status" value="1"/>
</dbReference>
<keyword evidence="2" id="KW-0121">Carboxypeptidase</keyword>
<dbReference type="EMBL" id="JAVIDA010000055">
    <property type="protein sequence ID" value="MDQ9073666.1"/>
    <property type="molecule type" value="Genomic_DNA"/>
</dbReference>
<feature type="active site" description="Charge relay system" evidence="6">
    <location>
        <position position="250"/>
    </location>
</feature>
<dbReference type="GO" id="GO:0008236">
    <property type="term" value="F:serine-type peptidase activity"/>
    <property type="evidence" value="ECO:0007669"/>
    <property type="project" value="UniProtKB-KW"/>
</dbReference>
<dbReference type="CDD" id="cd07025">
    <property type="entry name" value="Peptidase_S66"/>
    <property type="match status" value="1"/>
</dbReference>
<feature type="domain" description="LD-carboxypeptidase N-terminal" evidence="7">
    <location>
        <begin position="27"/>
        <end position="147"/>
    </location>
</feature>
<evidence type="ECO:0000256" key="3">
    <source>
        <dbReference type="ARBA" id="ARBA00022670"/>
    </source>
</evidence>
<evidence type="ECO:0000259" key="8">
    <source>
        <dbReference type="Pfam" id="PF17676"/>
    </source>
</evidence>
<dbReference type="Gene3D" id="3.50.30.60">
    <property type="entry name" value="LD-carboxypeptidase A C-terminal domain-like"/>
    <property type="match status" value="1"/>
</dbReference>
<comment type="caution">
    <text evidence="9">The sequence shown here is derived from an EMBL/GenBank/DDBJ whole genome shotgun (WGS) entry which is preliminary data.</text>
</comment>
<accession>A0AAW8JQP6</accession>
<dbReference type="InterPro" id="IPR027478">
    <property type="entry name" value="LdcA_N"/>
</dbReference>
<dbReference type="GO" id="GO:0004180">
    <property type="term" value="F:carboxypeptidase activity"/>
    <property type="evidence" value="ECO:0007669"/>
    <property type="project" value="UniProtKB-KW"/>
</dbReference>
<reference evidence="9" key="1">
    <citation type="submission" date="2023-08" db="EMBL/GenBank/DDBJ databases">
        <title>Emergence of clinically-relevant ST2 carbapenem-resistant Acinetobacter baumannii strains in hospital sewages in Zhejiang, East of China.</title>
        <authorList>
            <person name="Kaichao C."/>
            <person name="Zhang R."/>
        </authorList>
    </citation>
    <scope>NUCLEOTIDE SEQUENCE</scope>
    <source>
        <strain evidence="9">M-SY-60</strain>
    </source>
</reference>
<dbReference type="SUPFAM" id="SSF141986">
    <property type="entry name" value="LD-carboxypeptidase A C-terminal domain-like"/>
    <property type="match status" value="1"/>
</dbReference>
<dbReference type="Pfam" id="PF17676">
    <property type="entry name" value="Peptidase_S66C"/>
    <property type="match status" value="1"/>
</dbReference>
<evidence type="ECO:0000259" key="7">
    <source>
        <dbReference type="Pfam" id="PF02016"/>
    </source>
</evidence>
<evidence type="ECO:0000313" key="9">
    <source>
        <dbReference type="EMBL" id="MDQ9073666.1"/>
    </source>
</evidence>
<dbReference type="Gene3D" id="3.40.50.10740">
    <property type="entry name" value="Class I glutamine amidotransferase-like"/>
    <property type="match status" value="1"/>
</dbReference>
<dbReference type="Pfam" id="PF02016">
    <property type="entry name" value="Peptidase_S66"/>
    <property type="match status" value="1"/>
</dbReference>
<keyword evidence="3" id="KW-0645">Protease</keyword>
<keyword evidence="5" id="KW-0720">Serine protease</keyword>
<dbReference type="InterPro" id="IPR040921">
    <property type="entry name" value="Peptidase_S66C"/>
</dbReference>
<dbReference type="InterPro" id="IPR029062">
    <property type="entry name" value="Class_I_gatase-like"/>
</dbReference>
<name>A0AAW8JQP6_9GAMM</name>
<evidence type="ECO:0000256" key="5">
    <source>
        <dbReference type="ARBA" id="ARBA00022825"/>
    </source>
</evidence>
<dbReference type="InterPro" id="IPR003507">
    <property type="entry name" value="S66_fam"/>
</dbReference>
<dbReference type="InterPro" id="IPR040449">
    <property type="entry name" value="Peptidase_S66_N"/>
</dbReference>
<gene>
    <name evidence="9" type="ORF">RFH51_19720</name>
</gene>
<organism evidence="9 10">
    <name type="scientific">Acinetobacter gerneri</name>
    <dbReference type="NCBI Taxonomy" id="202952"/>
    <lineage>
        <taxon>Bacteria</taxon>
        <taxon>Pseudomonadati</taxon>
        <taxon>Pseudomonadota</taxon>
        <taxon>Gammaproteobacteria</taxon>
        <taxon>Moraxellales</taxon>
        <taxon>Moraxellaceae</taxon>
        <taxon>Acinetobacter</taxon>
    </lineage>
</organism>
<proteinExistence type="inferred from homology"/>
<dbReference type="InterPro" id="IPR027461">
    <property type="entry name" value="Carboxypeptidase_A_C_sf"/>
</dbReference>
<dbReference type="PIRSF" id="PIRSF028757">
    <property type="entry name" value="LD-carboxypeptidase"/>
    <property type="match status" value="1"/>
</dbReference>
<dbReference type="RefSeq" id="WP_308957475.1">
    <property type="nucleotide sequence ID" value="NZ_JAVICY010000057.1"/>
</dbReference>
<dbReference type="AlphaFoldDB" id="A0AAW8JQP6"/>
<evidence type="ECO:0000313" key="10">
    <source>
        <dbReference type="Proteomes" id="UP001243195"/>
    </source>
</evidence>
<dbReference type="PANTHER" id="PTHR30237">
    <property type="entry name" value="MURAMOYLTETRAPEPTIDE CARBOXYPEPTIDASE"/>
    <property type="match status" value="1"/>
</dbReference>
<dbReference type="PANTHER" id="PTHR30237:SF2">
    <property type="entry name" value="MUREIN TETRAPEPTIDE CARBOXYPEPTIDASE"/>
    <property type="match status" value="1"/>
</dbReference>
<feature type="domain" description="LD-carboxypeptidase C-terminal" evidence="8">
    <location>
        <begin position="219"/>
        <end position="333"/>
    </location>
</feature>
<feature type="active site" description="Charge relay system" evidence="6">
    <location>
        <position position="318"/>
    </location>
</feature>
<dbReference type="GO" id="GO:0006508">
    <property type="term" value="P:proteolysis"/>
    <property type="evidence" value="ECO:0007669"/>
    <property type="project" value="UniProtKB-KW"/>
</dbReference>
<sequence>MNFFRQFSFLIISLFFSYQTVSAKETIYLISSSSAYDEKYIPMITQAFEKNGFAVNTQYLDQQLSDFGYVNTDHERAINLINALTDDQVKYLWFVRGGSGALNLLPELQNHVNILRKSNAKILIGFSDVTAIHYFINHNLAWKSVHGASAASSKIIDAVPPVQTLENQVISQDEANQDAVSENENQKNAIEEIFKTIQNGLQYSGLLPLNTSAKNSHLSGNLTGGNMTLVQTLFSTSFEKSWNNQVILLEDVNVTYKQLDRILHQISYKKDFKPKAIVFGQFYPAKTNDGERLIYKEVIRSYAERTNIPVFYYPYFGHGKVNKPFILGEKATISCKNGSDYCQIQQDKIEQ</sequence>
<evidence type="ECO:0000256" key="4">
    <source>
        <dbReference type="ARBA" id="ARBA00022801"/>
    </source>
</evidence>
<evidence type="ECO:0000256" key="2">
    <source>
        <dbReference type="ARBA" id="ARBA00022645"/>
    </source>
</evidence>
<evidence type="ECO:0000256" key="6">
    <source>
        <dbReference type="PIRSR" id="PIRSR028757-1"/>
    </source>
</evidence>
<keyword evidence="4" id="KW-0378">Hydrolase</keyword>
<protein>
    <submittedName>
        <fullName evidence="9">LD-carboxypeptidase</fullName>
    </submittedName>
</protein>
<feature type="active site" description="Nucleophile" evidence="6">
    <location>
        <position position="127"/>
    </location>
</feature>
<evidence type="ECO:0000256" key="1">
    <source>
        <dbReference type="ARBA" id="ARBA00010233"/>
    </source>
</evidence>
<dbReference type="Proteomes" id="UP001243195">
    <property type="component" value="Unassembled WGS sequence"/>
</dbReference>
<comment type="similarity">
    <text evidence="1">Belongs to the peptidase S66 family.</text>
</comment>